<dbReference type="EMBL" id="JACSQM010000007">
    <property type="protein sequence ID" value="MBD7965455.1"/>
    <property type="molecule type" value="Genomic_DNA"/>
</dbReference>
<keyword evidence="3" id="KW-1133">Transmembrane helix</keyword>
<sequence length="493" mass="54980">MKFLNKREKDSSKTDELLSWFNENHDIIIKKDICNESIDTSLIVMFCKGVTDIYLLEESLLPFLESVLSRNEPLNRNTLGARYVVHEMVIDAEHKQKIEHAIFSGQVLIMIAGTKTLFTVNLAKTPNRSPEESNTEISIRGARDGFIEDLETNFALIRKRLKTSSLHSKSFTIGRRTQTSVSLLYINDIIDPDLLKRVEQRISKIDIDALVSSSELEEELSDSMFSLLPLLHNTGRPDLAVQSLIQGRFIIIVDGSPTVLIGPASLGITLKSPEDAHASFYMVSFERLLRFTGLFTTITLPGLWVALTTFHQDQLPYPLLATLTLSRTGLPLSLPLEMFIMVTLFELFKEAGARLPRAVGQTVAVLGGLIVGDAAIRAGLTSPTTLVIVAITMIASYTFVNQSLSGNLLYLRIFTLVMCGMFGLFGFFIAMLSLFLMLSSLRSFDYPYLASFATPNVADTFKTILKAPFPLNKKRSASMFPKDKTRQGDDNEK</sequence>
<dbReference type="PANTHER" id="PTHR22550">
    <property type="entry name" value="SPORE GERMINATION PROTEIN"/>
    <property type="match status" value="1"/>
</dbReference>
<gene>
    <name evidence="4" type="ORF">H9648_15445</name>
</gene>
<dbReference type="InterPro" id="IPR004995">
    <property type="entry name" value="Spore_Ger"/>
</dbReference>
<organism evidence="4 5">
    <name type="scientific">Fictibacillus norfolkensis</name>
    <dbReference type="NCBI Taxonomy" id="2762233"/>
    <lineage>
        <taxon>Bacteria</taxon>
        <taxon>Bacillati</taxon>
        <taxon>Bacillota</taxon>
        <taxon>Bacilli</taxon>
        <taxon>Bacillales</taxon>
        <taxon>Fictibacillaceae</taxon>
        <taxon>Fictibacillus</taxon>
    </lineage>
</organism>
<dbReference type="Proteomes" id="UP000603641">
    <property type="component" value="Unassembled WGS sequence"/>
</dbReference>
<evidence type="ECO:0000313" key="5">
    <source>
        <dbReference type="Proteomes" id="UP000603641"/>
    </source>
</evidence>
<feature type="transmembrane region" description="Helical" evidence="3">
    <location>
        <begin position="413"/>
        <end position="438"/>
    </location>
</feature>
<protein>
    <submittedName>
        <fullName evidence="4">Spore germination protein</fullName>
    </submittedName>
</protein>
<comment type="similarity">
    <text evidence="1">Belongs to the GerABKA family.</text>
</comment>
<dbReference type="InterPro" id="IPR050768">
    <property type="entry name" value="UPF0353/GerABKA_families"/>
</dbReference>
<evidence type="ECO:0000313" key="4">
    <source>
        <dbReference type="EMBL" id="MBD7965455.1"/>
    </source>
</evidence>
<keyword evidence="5" id="KW-1185">Reference proteome</keyword>
<name>A0ABR8SPN9_9BACL</name>
<reference evidence="4 5" key="1">
    <citation type="submission" date="2020-08" db="EMBL/GenBank/DDBJ databases">
        <title>A Genomic Blueprint of the Chicken Gut Microbiome.</title>
        <authorList>
            <person name="Gilroy R."/>
            <person name="Ravi A."/>
            <person name="Getino M."/>
            <person name="Pursley I."/>
            <person name="Horton D.L."/>
            <person name="Alikhan N.-F."/>
            <person name="Baker D."/>
            <person name="Gharbi K."/>
            <person name="Hall N."/>
            <person name="Watson M."/>
            <person name="Adriaenssens E.M."/>
            <person name="Foster-Nyarko E."/>
            <person name="Jarju S."/>
            <person name="Secka A."/>
            <person name="Antonio M."/>
            <person name="Oren A."/>
            <person name="Chaudhuri R."/>
            <person name="La Ragione R.M."/>
            <person name="Hildebrand F."/>
            <person name="Pallen M.J."/>
        </authorList>
    </citation>
    <scope>NUCLEOTIDE SEQUENCE [LARGE SCALE GENOMIC DNA]</scope>
    <source>
        <strain evidence="4 5">Sa2CUA10</strain>
    </source>
</reference>
<dbReference type="PIRSF" id="PIRSF005690">
    <property type="entry name" value="GerBA"/>
    <property type="match status" value="1"/>
</dbReference>
<evidence type="ECO:0000256" key="3">
    <source>
        <dbReference type="SAM" id="Phobius"/>
    </source>
</evidence>
<evidence type="ECO:0000256" key="2">
    <source>
        <dbReference type="ARBA" id="ARBA00023136"/>
    </source>
</evidence>
<keyword evidence="2 3" id="KW-0472">Membrane</keyword>
<proteinExistence type="inferred from homology"/>
<keyword evidence="3" id="KW-0812">Transmembrane</keyword>
<dbReference type="PANTHER" id="PTHR22550:SF5">
    <property type="entry name" value="LEUCINE ZIPPER PROTEIN 4"/>
    <property type="match status" value="1"/>
</dbReference>
<feature type="transmembrane region" description="Helical" evidence="3">
    <location>
        <begin position="288"/>
        <end position="310"/>
    </location>
</feature>
<feature type="transmembrane region" description="Helical" evidence="3">
    <location>
        <begin position="382"/>
        <end position="401"/>
    </location>
</feature>
<dbReference type="Pfam" id="PF03323">
    <property type="entry name" value="GerA"/>
    <property type="match status" value="1"/>
</dbReference>
<comment type="caution">
    <text evidence="4">The sequence shown here is derived from an EMBL/GenBank/DDBJ whole genome shotgun (WGS) entry which is preliminary data.</text>
</comment>
<dbReference type="RefSeq" id="WP_191754685.1">
    <property type="nucleotide sequence ID" value="NZ_JACSQM010000007.1"/>
</dbReference>
<accession>A0ABR8SPN9</accession>
<evidence type="ECO:0000256" key="1">
    <source>
        <dbReference type="ARBA" id="ARBA00005278"/>
    </source>
</evidence>